<dbReference type="EMBL" id="KY684104">
    <property type="protein sequence ID" value="ARF10689.1"/>
    <property type="molecule type" value="Genomic_DNA"/>
</dbReference>
<feature type="region of interest" description="Disordered" evidence="1">
    <location>
        <begin position="554"/>
        <end position="574"/>
    </location>
</feature>
<accession>A0A1V0SG42</accession>
<reference evidence="3" key="1">
    <citation type="journal article" date="2017" name="Science">
        <title>Giant viruses with an expanded complement of translation system components.</title>
        <authorList>
            <person name="Schulz F."/>
            <person name="Yutin N."/>
            <person name="Ivanova N.N."/>
            <person name="Ortega D.R."/>
            <person name="Lee T.K."/>
            <person name="Vierheilig J."/>
            <person name="Daims H."/>
            <person name="Horn M."/>
            <person name="Wagner M."/>
            <person name="Jensen G.J."/>
            <person name="Kyrpides N.C."/>
            <person name="Koonin E.V."/>
            <person name="Woyke T."/>
        </authorList>
    </citation>
    <scope>NUCLEOTIDE SEQUENCE</scope>
    <source>
        <strain evidence="3">HKV1</strain>
    </source>
</reference>
<proteinExistence type="predicted"/>
<feature type="compositionally biased region" description="Low complexity" evidence="1">
    <location>
        <begin position="558"/>
        <end position="574"/>
    </location>
</feature>
<name>A0A1V0SG42_9VIRU</name>
<dbReference type="SUPFAM" id="SSF52540">
    <property type="entry name" value="P-loop containing nucleoside triphosphate hydrolases"/>
    <property type="match status" value="1"/>
</dbReference>
<evidence type="ECO:0000313" key="3">
    <source>
        <dbReference type="EMBL" id="ARF10689.1"/>
    </source>
</evidence>
<dbReference type="InterPro" id="IPR022099">
    <property type="entry name" value="DUF3638"/>
</dbReference>
<sequence>MCIIIIYNYYMKLINNDINLNLKNEKSDTYNDISKLNDHNDYNIPEINLYRDDLDKLINDDYITNTQILDDVRLSKSDIDSINSNNRDYKRRYNKKHNDYDDDYDDYDNFSNYSNYSNFSSYKPKIFDIFHEPFNLHFLFDGYIDDHIGNHFENTISNFKKYNDDNILNKLLDQSNDIFELKYNLISIINIGIEDIIKYDKKKHIIKYVWKLVEKIISYLSNINKKYNDLDKILDKYKFFAFIIQIYKKIETIINNIYDNYIQNDNYYYDDYDDYDDYDNYDNYKRQNQDKKNQNKKNKDEYLCKTRIDTILKVLLVNNFRNIIFIFNKLLILSYPKLIHLGGYNNSVLGGHLVGVYYSYENDNNYNVIITNSGQGVDTYHSKLDKKYQVITINNNISLNKLANILTTCDICHHLDIYEANIDIFYKNIIYNLRLDTKYITSINDKYYYYPQKSGSCSFYGIYYILRYLLGIHKFYDMVNLMKDKIIKQMIEYFYNNPKIYYKNFIDILNLQNLIPSDYDKLNLYFENLTGNYNEYIKDEYTIDFKYKNPSLKKNDNKNVNNNAHNDNTDNDTYNNDYNYTNNYNNPIIKTEYTYDEILEMLYKNEDNNLENIISKIKNVLRLGYNRFSNMEKFEKKTRLYYIRKTLMKTLNMDKQYYVLQVNNIKNILDIINDIRNILVGNNNSIKLINLFIICILLKINDNSPIKFLLPSNQHKQNVINSLFLCIKHNITFDRTLENYLENYSDYLFTTKNITQVLLKWNDLQYNSEIKENYLNKTYNTNCNFLEEIYESQLRNIKNIFDDNFYRSLFVIFAGYNSKYFNSDIIQIIDNFVVKQNNKNVNVFYRKINNYASDFRIKKTKNNMEYLLKTKYICDKINFKETLRGVYFNKDITNNNILINNIRTVNVLGKYVIDKKLDINFDYLLDCNIDNKILYAILVIDNDLVNNLQNSQINKIIDIVKNINYNFEASSYLKKTSRIEQNAKYLIICKFLLYFILVKNDNKYIKNDDFFNNLVDFCIIVYREKTICFDLCYYIFDYYENIKDLMFLTMQDIIKKNKKQELPYYYNFEILEKRGYNIQEIKPNVENNSDPYLINSVPVIVSKNNETMMIYLLRTSLYINNDSLTIIYDTKMNIYKGLHNNIIIPELYIEFDNIKKAYICNDNKEKLVILKEGNILRLINRLEETCDLNYLSSIDNNNKVKAILYFSDYTITFNYDENNNLLMNNEYIISFDNTKLFNNLVYDIPGSILIKSNETYKIVNFGITNINKFILNIMNSPWVSYKYKLMYKNSKNNYGNFQEKLLENISKYIQNKYSIIDIHYTGLYLIFNNINDMIVMLLKYNYASNLYAFDQLYDTVYKYLLNNELEIDLPLNNPYKYYYFTKESMEFITRKDIYPKHYNKIDNFIKSNEEIKLNRLYNKPLDSIRKLCDYGNNLIKYSDKNDITKILNHDLIKILNEHNITDNLIKFYNDYEYCEDIKIEIPLEKIIKLENIFKEKIMNSYDKNYVIFNRNFYDNETLIEEIFKNIEELYKILEYKKILIIIQGIKEICILNNNCHCSEINKLKSLLDIDKIYDGPRNKTLQIFEIMFGNFIKNIQYTTIQDILNNFNSNNHSIYQMLMGEGKTSVITPYILIDTLLNGNNNNILITSPKHLTTQTFDNLHFNYYPLLYSYSINLLNIKIQRETHNLTKYFEKNLYLKNIIILDDESLKTLLLNEVFNDDSLTKKKLRTDTLCIIDEVDNLLNPLTSDLNFPVVNNSNLEKHIIKFLINVVNILIPSELYFENKEKAEIYMKNTFINNKNSICNVFLQNSNEVIIFDEIVSRKKIRNIYDNLKLCLTLIYNQNYGFDNEIDLNMSKKDNFVAIPYKYSNDPNIGSEYSDYIQTIILSILSYKYNKLRHIDFLVIFEHLINIMKTNINYEIFKYSNLSAIEIFEKHNISLSLMIDDEIYKNQICNELLKILDDNEKNILINYYLETIIFPKYIIITEKKYNTSFIDVIDSGFIKDKIAFSGTVNILIPKFLNDADNFINIKTSDIANGSIISSIIGFINLVQVHRIKFDSDINIIFDIIINNNYDAIIDTGALFKNYTQKEFINKFINYVKSIKKTNFNKYNIYINKTYVYIEDNIIKTHNNKSLKITDNMFYYYDNQHTVGTDIKQPYKLNGLVTINYFNRLTDISQGIYRLRNVNYGHKINFLVNSTIIKKPTVMRIIHFLFNAENKYLKNSYNKYKIQNIKTLNRIYNNYNKSSYLDAIEDEEISLDYRIKDINIRNIFSNVINNVNNDIQIALKINTKINQNLNINLNINRNIEKPNNILARLKDKKLSITVEDLLNLNINQSSYIKYNDDTIDYSCMYYLNECNIYITPYLLRKYNMLIIKPLDNIDIFKNDICNLDKYSKNINYMINNCHYIKKNINGIYKYLLISPPEYVMIRDYLSRNQDKKFESILKDKSGNIIMINNLITQDNYNDTEIIIKIITCSNIKYNEYKRINNLNNNLFQKNKNIYKYFDKLRITMNYIFNNQITIKSICDFYSLYKNKAQAKLKTMYDNKEYGKILDIMDIPRNNSTELIQFIKNEFI</sequence>
<dbReference type="Pfam" id="PF12340">
    <property type="entry name" value="DUF3638"/>
    <property type="match status" value="1"/>
</dbReference>
<evidence type="ECO:0000256" key="1">
    <source>
        <dbReference type="SAM" id="MobiDB-lite"/>
    </source>
</evidence>
<feature type="domain" description="DUF3638" evidence="2">
    <location>
        <begin position="1583"/>
        <end position="1762"/>
    </location>
</feature>
<organism evidence="3">
    <name type="scientific">Hokovirus HKV1</name>
    <dbReference type="NCBI Taxonomy" id="1977638"/>
    <lineage>
        <taxon>Viruses</taxon>
        <taxon>Varidnaviria</taxon>
        <taxon>Bamfordvirae</taxon>
        <taxon>Nucleocytoviricota</taxon>
        <taxon>Megaviricetes</taxon>
        <taxon>Imitervirales</taxon>
        <taxon>Mimiviridae</taxon>
        <taxon>Klosneuvirinae</taxon>
        <taxon>Hokovirus</taxon>
    </lineage>
</organism>
<protein>
    <recommendedName>
        <fullName evidence="2">DUF3638 domain-containing protein</fullName>
    </recommendedName>
</protein>
<dbReference type="Gene3D" id="3.40.50.300">
    <property type="entry name" value="P-loop containing nucleotide triphosphate hydrolases"/>
    <property type="match status" value="1"/>
</dbReference>
<evidence type="ECO:0000259" key="2">
    <source>
        <dbReference type="Pfam" id="PF12340"/>
    </source>
</evidence>
<gene>
    <name evidence="3" type="ORF">Hokovirus_2_216</name>
</gene>
<dbReference type="InterPro" id="IPR027417">
    <property type="entry name" value="P-loop_NTPase"/>
</dbReference>